<evidence type="ECO:0000259" key="4">
    <source>
        <dbReference type="SMART" id="SM00062"/>
    </source>
</evidence>
<dbReference type="Pfam" id="PF00497">
    <property type="entry name" value="SBP_bac_3"/>
    <property type="match status" value="1"/>
</dbReference>
<dbReference type="AlphaFoldDB" id="A0A977PZQ8"/>
<proteinExistence type="inferred from homology"/>
<protein>
    <submittedName>
        <fullName evidence="5">Amino acid ABC transporter substrate-binding protein</fullName>
    </submittedName>
</protein>
<organism evidence="5">
    <name type="scientific">Woronichinia naegeliana WA131</name>
    <dbReference type="NCBI Taxonomy" id="2824559"/>
    <lineage>
        <taxon>Bacteria</taxon>
        <taxon>Bacillati</taxon>
        <taxon>Cyanobacteriota</taxon>
        <taxon>Cyanophyceae</taxon>
        <taxon>Synechococcales</taxon>
        <taxon>Coelosphaeriaceae</taxon>
        <taxon>Woronichinia</taxon>
    </lineage>
</organism>
<keyword evidence="3" id="KW-0732">Signal</keyword>
<accession>A0A977PZQ8</accession>
<dbReference type="Proteomes" id="UP001065613">
    <property type="component" value="Chromosome"/>
</dbReference>
<reference evidence="5" key="1">
    <citation type="submission" date="2021-04" db="EMBL/GenBank/DDBJ databases">
        <title>Genome sequence of Woronichinia naegeliana from Washington state freshwater lake bloom.</title>
        <authorList>
            <person name="Dreher T.W."/>
        </authorList>
    </citation>
    <scope>NUCLEOTIDE SEQUENCE</scope>
    <source>
        <strain evidence="5">WA131</strain>
    </source>
</reference>
<name>A0A977PZQ8_9CYAN</name>
<comment type="similarity">
    <text evidence="1">Belongs to the bacterial solute-binding protein 3 family.</text>
</comment>
<dbReference type="InterPro" id="IPR001638">
    <property type="entry name" value="Solute-binding_3/MltF_N"/>
</dbReference>
<evidence type="ECO:0000313" key="5">
    <source>
        <dbReference type="EMBL" id="UXE63685.1"/>
    </source>
</evidence>
<dbReference type="SUPFAM" id="SSF53850">
    <property type="entry name" value="Periplasmic binding protein-like II"/>
    <property type="match status" value="1"/>
</dbReference>
<evidence type="ECO:0000256" key="1">
    <source>
        <dbReference type="ARBA" id="ARBA00010333"/>
    </source>
</evidence>
<dbReference type="Gene3D" id="3.40.190.10">
    <property type="entry name" value="Periplasmic binding protein-like II"/>
    <property type="match status" value="2"/>
</dbReference>
<keyword evidence="2" id="KW-0813">Transport</keyword>
<sequence length="292" mass="33116">MSLFGLYFSCSTPLLAQNKTVFQEIQRTGLLKVAVREDAVPFGYRDLNNNWTGICLDFMALLKQEVIRKLDRPTILVKLFKSTLFNRFDLVDDGVVYLECGPNSIRANLDYKNVTFSEPFLLTGTQLLIREADKSRINPNSSLPGITIGVLRNTTNLQFIREKYPEATIQEFQGVTGRLRGVQALRQEKIDAFASDGILLLGEALLQNLALGTDYLMIPKIPLNCEAYGLILPNHDPEWKALVDETIKNYAARQLYQKWIGPVLPEIESAIKYCEQQKTTPLENNQINDQLE</sequence>
<dbReference type="GO" id="GO:0030288">
    <property type="term" value="C:outer membrane-bounded periplasmic space"/>
    <property type="evidence" value="ECO:0007669"/>
    <property type="project" value="TreeGrafter"/>
</dbReference>
<dbReference type="SMART" id="SM00062">
    <property type="entry name" value="PBPb"/>
    <property type="match status" value="1"/>
</dbReference>
<dbReference type="GO" id="GO:0006865">
    <property type="term" value="P:amino acid transport"/>
    <property type="evidence" value="ECO:0007669"/>
    <property type="project" value="TreeGrafter"/>
</dbReference>
<evidence type="ECO:0000256" key="3">
    <source>
        <dbReference type="ARBA" id="ARBA00022729"/>
    </source>
</evidence>
<dbReference type="PANTHER" id="PTHR30085">
    <property type="entry name" value="AMINO ACID ABC TRANSPORTER PERMEASE"/>
    <property type="match status" value="1"/>
</dbReference>
<dbReference type="GO" id="GO:0005576">
    <property type="term" value="C:extracellular region"/>
    <property type="evidence" value="ECO:0007669"/>
    <property type="project" value="TreeGrafter"/>
</dbReference>
<dbReference type="CDD" id="cd13688">
    <property type="entry name" value="PBP2_GltI_DEBP"/>
    <property type="match status" value="1"/>
</dbReference>
<dbReference type="EMBL" id="CP073041">
    <property type="protein sequence ID" value="UXE63685.1"/>
    <property type="molecule type" value="Genomic_DNA"/>
</dbReference>
<gene>
    <name evidence="5" type="ORF">KA717_14495</name>
</gene>
<dbReference type="PANTHER" id="PTHR30085:SF6">
    <property type="entry name" value="ABC TRANSPORTER GLUTAMINE-BINDING PROTEIN GLNH"/>
    <property type="match status" value="1"/>
</dbReference>
<feature type="domain" description="Solute-binding protein family 3/N-terminal" evidence="4">
    <location>
        <begin position="30"/>
        <end position="263"/>
    </location>
</feature>
<dbReference type="InterPro" id="IPR051455">
    <property type="entry name" value="Bact_solute-bind_prot3"/>
</dbReference>
<evidence type="ECO:0000256" key="2">
    <source>
        <dbReference type="ARBA" id="ARBA00022448"/>
    </source>
</evidence>
<dbReference type="KEGG" id="wna:KA717_14495"/>